<dbReference type="Proteomes" id="UP001500466">
    <property type="component" value="Unassembled WGS sequence"/>
</dbReference>
<feature type="domain" description="PAS fold-4" evidence="1">
    <location>
        <begin position="30"/>
        <end position="135"/>
    </location>
</feature>
<comment type="caution">
    <text evidence="2">The sequence shown here is derived from an EMBL/GenBank/DDBJ whole genome shotgun (WGS) entry which is preliminary data.</text>
</comment>
<accession>A0ABP9I7H2</accession>
<dbReference type="InterPro" id="IPR013656">
    <property type="entry name" value="PAS_4"/>
</dbReference>
<dbReference type="InterPro" id="IPR035965">
    <property type="entry name" value="PAS-like_dom_sf"/>
</dbReference>
<keyword evidence="3" id="KW-1185">Reference proteome</keyword>
<name>A0ABP9I7H2_9ACTN</name>
<sequence length="170" mass="17715">MNGQNRVVAGLGLPPEWAEALAAAVFSQESIGLVVFDADLRVIAANTTAELFQHTSVRSGDSAETVFTTFGLEAAIPLLRQALAADTPIIGRQPFAAREPNGGLLLLRVALFRVPPRGGTALGLLVTLNDVTEEAHAATRSALLHEASTAIGASLNVTKTAQQLADLVLP</sequence>
<evidence type="ECO:0000313" key="3">
    <source>
        <dbReference type="Proteomes" id="UP001500466"/>
    </source>
</evidence>
<dbReference type="RefSeq" id="WP_345680145.1">
    <property type="nucleotide sequence ID" value="NZ_BAABHS010000041.1"/>
</dbReference>
<dbReference type="Pfam" id="PF08448">
    <property type="entry name" value="PAS_4"/>
    <property type="match status" value="1"/>
</dbReference>
<organism evidence="2 3">
    <name type="scientific">Yinghuangia aomiensis</name>
    <dbReference type="NCBI Taxonomy" id="676205"/>
    <lineage>
        <taxon>Bacteria</taxon>
        <taxon>Bacillati</taxon>
        <taxon>Actinomycetota</taxon>
        <taxon>Actinomycetes</taxon>
        <taxon>Kitasatosporales</taxon>
        <taxon>Streptomycetaceae</taxon>
        <taxon>Yinghuangia</taxon>
    </lineage>
</organism>
<evidence type="ECO:0000313" key="2">
    <source>
        <dbReference type="EMBL" id="GAA4990805.1"/>
    </source>
</evidence>
<dbReference type="SUPFAM" id="SSF55785">
    <property type="entry name" value="PYP-like sensor domain (PAS domain)"/>
    <property type="match status" value="1"/>
</dbReference>
<dbReference type="EMBL" id="BAABHS010000041">
    <property type="protein sequence ID" value="GAA4990805.1"/>
    <property type="molecule type" value="Genomic_DNA"/>
</dbReference>
<protein>
    <recommendedName>
        <fullName evidence="1">PAS fold-4 domain-containing protein</fullName>
    </recommendedName>
</protein>
<reference evidence="3" key="1">
    <citation type="journal article" date="2019" name="Int. J. Syst. Evol. Microbiol.">
        <title>The Global Catalogue of Microorganisms (GCM) 10K type strain sequencing project: providing services to taxonomists for standard genome sequencing and annotation.</title>
        <authorList>
            <consortium name="The Broad Institute Genomics Platform"/>
            <consortium name="The Broad Institute Genome Sequencing Center for Infectious Disease"/>
            <person name="Wu L."/>
            <person name="Ma J."/>
        </authorList>
    </citation>
    <scope>NUCLEOTIDE SEQUENCE [LARGE SCALE GENOMIC DNA]</scope>
    <source>
        <strain evidence="3">JCM 17986</strain>
    </source>
</reference>
<proteinExistence type="predicted"/>
<dbReference type="Gene3D" id="3.30.450.20">
    <property type="entry name" value="PAS domain"/>
    <property type="match status" value="1"/>
</dbReference>
<evidence type="ECO:0000259" key="1">
    <source>
        <dbReference type="Pfam" id="PF08448"/>
    </source>
</evidence>
<gene>
    <name evidence="2" type="ORF">GCM10023205_73130</name>
</gene>